<feature type="domain" description="PX" evidence="3">
    <location>
        <begin position="501"/>
        <end position="620"/>
    </location>
</feature>
<keyword evidence="1" id="KW-0175">Coiled coil</keyword>
<dbReference type="InterPro" id="IPR036871">
    <property type="entry name" value="PX_dom_sf"/>
</dbReference>
<evidence type="ECO:0000256" key="2">
    <source>
        <dbReference type="SAM" id="MobiDB-lite"/>
    </source>
</evidence>
<feature type="region of interest" description="Disordered" evidence="2">
    <location>
        <begin position="250"/>
        <end position="272"/>
    </location>
</feature>
<dbReference type="Pfam" id="PF00787">
    <property type="entry name" value="PX"/>
    <property type="match status" value="1"/>
</dbReference>
<dbReference type="CDD" id="cd07277">
    <property type="entry name" value="PX_RUN"/>
    <property type="match status" value="1"/>
</dbReference>
<dbReference type="SUPFAM" id="SSF64268">
    <property type="entry name" value="PX domain"/>
    <property type="match status" value="1"/>
</dbReference>
<dbReference type="PROSITE" id="PS50826">
    <property type="entry name" value="RUN"/>
    <property type="match status" value="1"/>
</dbReference>
<dbReference type="InParanoid" id="A0A6P7FNX1"/>
<feature type="region of interest" description="Disordered" evidence="2">
    <location>
        <begin position="623"/>
        <end position="642"/>
    </location>
</feature>
<dbReference type="Gene3D" id="1.20.58.900">
    <property type="match status" value="1"/>
</dbReference>
<dbReference type="CDD" id="cd17689">
    <property type="entry name" value="RUN_SNX29"/>
    <property type="match status" value="1"/>
</dbReference>
<dbReference type="InterPro" id="IPR047329">
    <property type="entry name" value="RUN_SNX29"/>
</dbReference>
<dbReference type="RefSeq" id="XP_028137861.1">
    <property type="nucleotide sequence ID" value="XM_028282060.1"/>
</dbReference>
<protein>
    <submittedName>
        <fullName evidence="5">Sorting nexin-29</fullName>
    </submittedName>
</protein>
<dbReference type="PANTHER" id="PTHR47194">
    <property type="entry name" value="SORTING NEXIN-29-RELATED"/>
    <property type="match status" value="1"/>
</dbReference>
<dbReference type="InterPro" id="IPR001683">
    <property type="entry name" value="PX_dom"/>
</dbReference>
<dbReference type="Gene3D" id="3.30.1520.10">
    <property type="entry name" value="Phox-like domain"/>
    <property type="match status" value="1"/>
</dbReference>
<dbReference type="SUPFAM" id="SSF140741">
    <property type="entry name" value="RUN domain-like"/>
    <property type="match status" value="1"/>
</dbReference>
<evidence type="ECO:0000259" key="3">
    <source>
        <dbReference type="PROSITE" id="PS50195"/>
    </source>
</evidence>
<feature type="compositionally biased region" description="Polar residues" evidence="2">
    <location>
        <begin position="632"/>
        <end position="642"/>
    </location>
</feature>
<dbReference type="PROSITE" id="PS50195">
    <property type="entry name" value="PX"/>
    <property type="match status" value="1"/>
</dbReference>
<dbReference type="FunCoup" id="A0A6P7FNX1">
    <property type="interactions" value="131"/>
</dbReference>
<dbReference type="InterPro" id="IPR004012">
    <property type="entry name" value="Run_dom"/>
</dbReference>
<feature type="domain" description="RUN" evidence="4">
    <location>
        <begin position="47"/>
        <end position="195"/>
    </location>
</feature>
<evidence type="ECO:0000313" key="5">
    <source>
        <dbReference type="RefSeq" id="XP_028137861.1"/>
    </source>
</evidence>
<dbReference type="InterPro" id="IPR037213">
    <property type="entry name" value="Run_dom_sf"/>
</dbReference>
<evidence type="ECO:0000259" key="4">
    <source>
        <dbReference type="PROSITE" id="PS50826"/>
    </source>
</evidence>
<reference evidence="5" key="1">
    <citation type="submission" date="2025-08" db="UniProtKB">
        <authorList>
            <consortium name="RefSeq"/>
        </authorList>
    </citation>
    <scope>IDENTIFICATION</scope>
</reference>
<gene>
    <name evidence="5" type="primary">LOC114332284</name>
</gene>
<dbReference type="InterPro" id="IPR037916">
    <property type="entry name" value="SNX29_PX"/>
</dbReference>
<dbReference type="AlphaFoldDB" id="A0A6P7FNX1"/>
<dbReference type="SMART" id="SM00593">
    <property type="entry name" value="RUN"/>
    <property type="match status" value="1"/>
</dbReference>
<dbReference type="GO" id="GO:0035091">
    <property type="term" value="F:phosphatidylinositol binding"/>
    <property type="evidence" value="ECO:0007669"/>
    <property type="project" value="InterPro"/>
</dbReference>
<dbReference type="Pfam" id="PF02759">
    <property type="entry name" value="RUN"/>
    <property type="match status" value="1"/>
</dbReference>
<proteinExistence type="predicted"/>
<dbReference type="SMART" id="SM00312">
    <property type="entry name" value="PX"/>
    <property type="match status" value="1"/>
</dbReference>
<name>A0A6P7FNX1_DIAVI</name>
<dbReference type="PANTHER" id="PTHR47194:SF3">
    <property type="entry name" value="SORTING NEXIN 29"/>
    <property type="match status" value="1"/>
</dbReference>
<evidence type="ECO:0000256" key="1">
    <source>
        <dbReference type="SAM" id="Coils"/>
    </source>
</evidence>
<sequence>MLKLMSVSITTLPVQQKSEEAEKLLKQLLECVQDCQKRFGGKTELATEFECCVAGLCVTLEAVLNFGLKHKSPNSQNSSTIKQVSEIVANTLNIGNDTPSFWPFIYRHLTKHEQERYIVLRHIWTDLGRGRAWIRSTLNERSLERYFHTLLSNPLLLREFYEPWSVLRDEEKNSMLPNMAAGLNSILFAISIDKPEFNSGVTLRKEVYRCKAEPIIEAPIPDNRVKEKPKRKRKVARQFISFEDDDSYLSTSIPSSSSSTTSDSTSLGDSGCLKTKPKHCLNQIVEEKFNKSPNKMEGTKEEQKPKMVRKLSIENSGARDKYSTAVPGSLTPVTQEEIGELTPVSVEVNKNFESPDNSDEILELPTDISAVLSAVETKNKEEIDKREEKIEMLTKENDSLKDQVKKYLSAIQMLRNDDDEISDILEDLEIEAQPNYKVEAKMFEKKLVQVAEMHAELMDFNVMLQQNICQKESLLERLRGELEALRGPMPSDEMNSEGNFGSVNIWIPSAFLTGTGSNSHHVYQIFLRAGNDEWNIYRRYAQFHALHTDLKKLDPIVGTFDFPPKKSLRKKDSTLVEDRRKRLQIYLRRVIAHWPELAQCNCRFLLEQHLSFFKDQREDLHHKNANPIRRNTAPNTNNHSGL</sequence>
<feature type="compositionally biased region" description="Low complexity" evidence="2">
    <location>
        <begin position="250"/>
        <end position="270"/>
    </location>
</feature>
<feature type="coiled-coil region" evidence="1">
    <location>
        <begin position="383"/>
        <end position="431"/>
    </location>
</feature>
<organism evidence="5">
    <name type="scientific">Diabrotica virgifera virgifera</name>
    <name type="common">western corn rootworm</name>
    <dbReference type="NCBI Taxonomy" id="50390"/>
    <lineage>
        <taxon>Eukaryota</taxon>
        <taxon>Metazoa</taxon>
        <taxon>Ecdysozoa</taxon>
        <taxon>Arthropoda</taxon>
        <taxon>Hexapoda</taxon>
        <taxon>Insecta</taxon>
        <taxon>Pterygota</taxon>
        <taxon>Neoptera</taxon>
        <taxon>Endopterygota</taxon>
        <taxon>Coleoptera</taxon>
        <taxon>Polyphaga</taxon>
        <taxon>Cucujiformia</taxon>
        <taxon>Chrysomeloidea</taxon>
        <taxon>Chrysomelidae</taxon>
        <taxon>Galerucinae</taxon>
        <taxon>Diabroticina</taxon>
        <taxon>Diabroticites</taxon>
        <taxon>Diabrotica</taxon>
    </lineage>
</organism>
<dbReference type="OrthoDB" id="93876at2759"/>
<accession>A0A6P7FNX1</accession>